<keyword evidence="1" id="KW-1133">Transmembrane helix</keyword>
<reference evidence="3 4" key="1">
    <citation type="journal article" date="2020" name="Mol. Plant">
        <title>The Chromosome-Based Rubber Tree Genome Provides New Insights into Spurge Genome Evolution and Rubber Biosynthesis.</title>
        <authorList>
            <person name="Liu J."/>
            <person name="Shi C."/>
            <person name="Shi C.C."/>
            <person name="Li W."/>
            <person name="Zhang Q.J."/>
            <person name="Zhang Y."/>
            <person name="Li K."/>
            <person name="Lu H.F."/>
            <person name="Shi C."/>
            <person name="Zhu S.T."/>
            <person name="Xiao Z.Y."/>
            <person name="Nan H."/>
            <person name="Yue Y."/>
            <person name="Zhu X.G."/>
            <person name="Wu Y."/>
            <person name="Hong X.N."/>
            <person name="Fan G.Y."/>
            <person name="Tong Y."/>
            <person name="Zhang D."/>
            <person name="Mao C.L."/>
            <person name="Liu Y.L."/>
            <person name="Hao S.J."/>
            <person name="Liu W.Q."/>
            <person name="Lv M.Q."/>
            <person name="Zhang H.B."/>
            <person name="Liu Y."/>
            <person name="Hu-Tang G.R."/>
            <person name="Wang J.P."/>
            <person name="Wang J.H."/>
            <person name="Sun Y.H."/>
            <person name="Ni S.B."/>
            <person name="Chen W.B."/>
            <person name="Zhang X.C."/>
            <person name="Jiao Y.N."/>
            <person name="Eichler E.E."/>
            <person name="Li G.H."/>
            <person name="Liu X."/>
            <person name="Gao L.Z."/>
        </authorList>
    </citation>
    <scope>NUCLEOTIDE SEQUENCE [LARGE SCALE GENOMIC DNA]</scope>
    <source>
        <strain evidence="4">cv. GT1</strain>
        <tissue evidence="3">Leaf</tissue>
    </source>
</reference>
<dbReference type="InterPro" id="IPR026961">
    <property type="entry name" value="PGG_dom"/>
</dbReference>
<feature type="transmembrane region" description="Helical" evidence="1">
    <location>
        <begin position="429"/>
        <end position="447"/>
    </location>
</feature>
<keyword evidence="4" id="KW-1185">Reference proteome</keyword>
<evidence type="ECO:0000313" key="4">
    <source>
        <dbReference type="Proteomes" id="UP000467840"/>
    </source>
</evidence>
<sequence length="568" mass="63984">MMATNIVSELLDGLNYANWSVCMRSYLLANDLWDIVEATNEAPSPEEAEAEFKAWIKKNAAALHAIQISCKSDILSQIKEIGSARICWDTLAEMHEVQSPGDQIQPQEAESPPMEEELQQEAAVNQGTEGHVYVQFRPLCKAIERGIQVKLPTAQYSDVRINISQNGHKHPRSLLVRGLGPLRRLCSNLLQFFGLKQIYDTKLTHAYALEILHWMSEDISTIDDTKLEQSGVYDAFFRAIKYGVIEVVMGILKANPDILTVLNKNGRGILDSAVEHRQEKIFSLIYVLGTRKYMLISGTDQCQNNILHIAAKLATPDRLAHISGAVLQMQRELQWFKEVESIVNPLSQEYTNSSNEKPSQIFSDTHKQLVSDGEQWMKETATSCTVVGALIITIMFTAAFTVPGVLMFLGVLTSRYAEDDFLKSLPTKLIIGLSTLFISIAAMMAYVKKVLKHFNMSNAKPVTISFATHFMLSVDISPKIDEKMEHTSSVPYLSVVGSIMYAMVCTQPDISHVVSVVSRYMACLGKEHWQTVKWILRYLKGTTDIGLTFNRAKMYYRYWFDISQGQDE</sequence>
<dbReference type="EMBL" id="JAAGAX010000003">
    <property type="protein sequence ID" value="KAF2318359.1"/>
    <property type="molecule type" value="Genomic_DNA"/>
</dbReference>
<dbReference type="Proteomes" id="UP000467840">
    <property type="component" value="Chromosome 10"/>
</dbReference>
<dbReference type="PANTHER" id="PTHR24177">
    <property type="entry name" value="CASKIN"/>
    <property type="match status" value="1"/>
</dbReference>
<dbReference type="PANTHER" id="PTHR24177:SF329">
    <property type="entry name" value="ANKYRIN REPEAT PROTEIN"/>
    <property type="match status" value="1"/>
</dbReference>
<keyword evidence="1" id="KW-0472">Membrane</keyword>
<dbReference type="Pfam" id="PF13962">
    <property type="entry name" value="PGG"/>
    <property type="match status" value="1"/>
</dbReference>
<organism evidence="3 4">
    <name type="scientific">Hevea brasiliensis</name>
    <name type="common">Para rubber tree</name>
    <name type="synonym">Siphonia brasiliensis</name>
    <dbReference type="NCBI Taxonomy" id="3981"/>
    <lineage>
        <taxon>Eukaryota</taxon>
        <taxon>Viridiplantae</taxon>
        <taxon>Streptophyta</taxon>
        <taxon>Embryophyta</taxon>
        <taxon>Tracheophyta</taxon>
        <taxon>Spermatophyta</taxon>
        <taxon>Magnoliopsida</taxon>
        <taxon>eudicotyledons</taxon>
        <taxon>Gunneridae</taxon>
        <taxon>Pentapetalae</taxon>
        <taxon>rosids</taxon>
        <taxon>fabids</taxon>
        <taxon>Malpighiales</taxon>
        <taxon>Euphorbiaceae</taxon>
        <taxon>Crotonoideae</taxon>
        <taxon>Micrandreae</taxon>
        <taxon>Hevea</taxon>
    </lineage>
</organism>
<name>A0A6A6N2K4_HEVBR</name>
<feature type="transmembrane region" description="Helical" evidence="1">
    <location>
        <begin position="386"/>
        <end position="409"/>
    </location>
</feature>
<gene>
    <name evidence="3" type="ORF">GH714_005959</name>
</gene>
<evidence type="ECO:0000259" key="2">
    <source>
        <dbReference type="Pfam" id="PF13962"/>
    </source>
</evidence>
<evidence type="ECO:0000256" key="1">
    <source>
        <dbReference type="SAM" id="Phobius"/>
    </source>
</evidence>
<evidence type="ECO:0000313" key="3">
    <source>
        <dbReference type="EMBL" id="KAF2318359.1"/>
    </source>
</evidence>
<dbReference type="Gene3D" id="1.25.40.20">
    <property type="entry name" value="Ankyrin repeat-containing domain"/>
    <property type="match status" value="1"/>
</dbReference>
<accession>A0A6A6N2K4</accession>
<feature type="domain" description="PGG" evidence="2">
    <location>
        <begin position="375"/>
        <end position="404"/>
    </location>
</feature>
<comment type="caution">
    <text evidence="3">The sequence shown here is derived from an EMBL/GenBank/DDBJ whole genome shotgun (WGS) entry which is preliminary data.</text>
</comment>
<protein>
    <recommendedName>
        <fullName evidence="2">PGG domain-containing protein</fullName>
    </recommendedName>
</protein>
<dbReference type="GO" id="GO:0016020">
    <property type="term" value="C:membrane"/>
    <property type="evidence" value="ECO:0007669"/>
    <property type="project" value="TreeGrafter"/>
</dbReference>
<dbReference type="InterPro" id="IPR036770">
    <property type="entry name" value="Ankyrin_rpt-contain_sf"/>
</dbReference>
<dbReference type="Pfam" id="PF14223">
    <property type="entry name" value="Retrotran_gag_2"/>
    <property type="match status" value="1"/>
</dbReference>
<dbReference type="AlphaFoldDB" id="A0A6A6N2K4"/>
<keyword evidence="1" id="KW-0812">Transmembrane</keyword>
<proteinExistence type="predicted"/>